<dbReference type="Proteomes" id="UP001428290">
    <property type="component" value="Unassembled WGS sequence"/>
</dbReference>
<reference evidence="2 3" key="1">
    <citation type="submission" date="2024-02" db="EMBL/GenBank/DDBJ databases">
        <title>Herpetosiphon gulosus NBRC 112829.</title>
        <authorList>
            <person name="Ichikawa N."/>
            <person name="Katano-Makiyama Y."/>
            <person name="Hidaka K."/>
        </authorList>
    </citation>
    <scope>NUCLEOTIDE SEQUENCE [LARGE SCALE GENOMIC DNA]</scope>
    <source>
        <strain evidence="2 3">NBRC 112829</strain>
    </source>
</reference>
<dbReference type="SUPFAM" id="SSF53474">
    <property type="entry name" value="alpha/beta-Hydrolases"/>
    <property type="match status" value="1"/>
</dbReference>
<evidence type="ECO:0000313" key="2">
    <source>
        <dbReference type="EMBL" id="GAA5529282.1"/>
    </source>
</evidence>
<feature type="domain" description="AB hydrolase-1" evidence="1">
    <location>
        <begin position="52"/>
        <end position="135"/>
    </location>
</feature>
<dbReference type="InterPro" id="IPR029058">
    <property type="entry name" value="AB_hydrolase_fold"/>
</dbReference>
<dbReference type="RefSeq" id="WP_345722896.1">
    <property type="nucleotide sequence ID" value="NZ_BAABRU010000010.1"/>
</dbReference>
<comment type="caution">
    <text evidence="2">The sequence shown here is derived from an EMBL/GenBank/DDBJ whole genome shotgun (WGS) entry which is preliminary data.</text>
</comment>
<dbReference type="PANTHER" id="PTHR42103">
    <property type="entry name" value="ALPHA/BETA-HYDROLASES SUPERFAMILY PROTEIN"/>
    <property type="match status" value="1"/>
</dbReference>
<dbReference type="Gene3D" id="3.40.50.1820">
    <property type="entry name" value="alpha/beta hydrolase"/>
    <property type="match status" value="1"/>
</dbReference>
<dbReference type="PANTHER" id="PTHR42103:SF2">
    <property type="entry name" value="AB HYDROLASE-1 DOMAIN-CONTAINING PROTEIN"/>
    <property type="match status" value="1"/>
</dbReference>
<proteinExistence type="predicted"/>
<dbReference type="EMBL" id="BAABRU010000010">
    <property type="protein sequence ID" value="GAA5529282.1"/>
    <property type="molecule type" value="Genomic_DNA"/>
</dbReference>
<organism evidence="2 3">
    <name type="scientific">Herpetosiphon gulosus</name>
    <dbReference type="NCBI Taxonomy" id="1973496"/>
    <lineage>
        <taxon>Bacteria</taxon>
        <taxon>Bacillati</taxon>
        <taxon>Chloroflexota</taxon>
        <taxon>Chloroflexia</taxon>
        <taxon>Herpetosiphonales</taxon>
        <taxon>Herpetosiphonaceae</taxon>
        <taxon>Herpetosiphon</taxon>
    </lineage>
</organism>
<accession>A0ABP9X1H1</accession>
<sequence length="213" mass="23692">MQTSIHFLSADGSTLLEGKWLAPSQSTQMVAVLAHHFPPMSNMDQRAIFATFKVLRDRGWGVLRYNSRGVGQSQGEFSGGPGEALDLQAALTEARQRAPQAKICLIGWSFGAQLVLRVMANDPTIRATVAVTPNPVGLQESAQGQHGPLLAIVAERDQFFDLIETRTAFEQATEPKTWHLLKWADHYYLTREDEVGQFTVDWLEQALNNNTEQ</sequence>
<dbReference type="Pfam" id="PF00561">
    <property type="entry name" value="Abhydrolase_1"/>
    <property type="match status" value="1"/>
</dbReference>
<name>A0ABP9X1H1_9CHLR</name>
<keyword evidence="3" id="KW-1185">Reference proteome</keyword>
<gene>
    <name evidence="2" type="ORF">Hgul01_03088</name>
</gene>
<evidence type="ECO:0000259" key="1">
    <source>
        <dbReference type="Pfam" id="PF00561"/>
    </source>
</evidence>
<dbReference type="InterPro" id="IPR000073">
    <property type="entry name" value="AB_hydrolase_1"/>
</dbReference>
<evidence type="ECO:0000313" key="3">
    <source>
        <dbReference type="Proteomes" id="UP001428290"/>
    </source>
</evidence>
<protein>
    <recommendedName>
        <fullName evidence="1">AB hydrolase-1 domain-containing protein</fullName>
    </recommendedName>
</protein>